<dbReference type="PROSITE" id="PS50110">
    <property type="entry name" value="RESPONSE_REGULATORY"/>
    <property type="match status" value="2"/>
</dbReference>
<protein>
    <recommendedName>
        <fullName evidence="2">histidine kinase</fullName>
        <ecNumber evidence="2">2.7.13.3</ecNumber>
    </recommendedName>
</protein>
<feature type="modified residue" description="4-aspartylphosphate" evidence="4">
    <location>
        <position position="118"/>
    </location>
</feature>
<dbReference type="PANTHER" id="PTHR43065">
    <property type="entry name" value="SENSOR HISTIDINE KINASE"/>
    <property type="match status" value="1"/>
</dbReference>
<dbReference type="InterPro" id="IPR036097">
    <property type="entry name" value="HisK_dim/P_sf"/>
</dbReference>
<dbReference type="CDD" id="cd17546">
    <property type="entry name" value="REC_hyHK_CKI1_RcsC-like"/>
    <property type="match status" value="1"/>
</dbReference>
<dbReference type="InterPro" id="IPR005467">
    <property type="entry name" value="His_kinase_dom"/>
</dbReference>
<dbReference type="SUPFAM" id="SSF47384">
    <property type="entry name" value="Homodimeric domain of signal transducing histidine kinase"/>
    <property type="match status" value="1"/>
</dbReference>
<dbReference type="InterPro" id="IPR001789">
    <property type="entry name" value="Sig_transdc_resp-reg_receiver"/>
</dbReference>
<dbReference type="SUPFAM" id="SSF55874">
    <property type="entry name" value="ATPase domain of HSP90 chaperone/DNA topoisomerase II/histidine kinase"/>
    <property type="match status" value="1"/>
</dbReference>
<accession>A0A1T4XM46</accession>
<evidence type="ECO:0000313" key="7">
    <source>
        <dbReference type="EMBL" id="SKA90639.1"/>
    </source>
</evidence>
<dbReference type="Gene3D" id="3.30.565.10">
    <property type="entry name" value="Histidine kinase-like ATPase, C-terminal domain"/>
    <property type="match status" value="1"/>
</dbReference>
<dbReference type="AlphaFoldDB" id="A0A1T4XM46"/>
<dbReference type="PRINTS" id="PR00344">
    <property type="entry name" value="BCTRLSENSOR"/>
</dbReference>
<dbReference type="InterPro" id="IPR004358">
    <property type="entry name" value="Sig_transdc_His_kin-like_C"/>
</dbReference>
<dbReference type="Pfam" id="PF02518">
    <property type="entry name" value="HATPase_c"/>
    <property type="match status" value="1"/>
</dbReference>
<dbReference type="GO" id="GO:0000155">
    <property type="term" value="F:phosphorelay sensor kinase activity"/>
    <property type="evidence" value="ECO:0007669"/>
    <property type="project" value="InterPro"/>
</dbReference>
<dbReference type="SMART" id="SM00388">
    <property type="entry name" value="HisKA"/>
    <property type="match status" value="1"/>
</dbReference>
<keyword evidence="8" id="KW-1185">Reference proteome</keyword>
<gene>
    <name evidence="7" type="ORF">SAMN02745704_02249</name>
</gene>
<evidence type="ECO:0000256" key="1">
    <source>
        <dbReference type="ARBA" id="ARBA00000085"/>
    </source>
</evidence>
<feature type="domain" description="Response regulatory" evidence="6">
    <location>
        <begin position="474"/>
        <end position="590"/>
    </location>
</feature>
<dbReference type="OrthoDB" id="9813024at2"/>
<dbReference type="Pfam" id="PF00512">
    <property type="entry name" value="HisKA"/>
    <property type="match status" value="1"/>
</dbReference>
<dbReference type="PANTHER" id="PTHR43065:SF42">
    <property type="entry name" value="TWO-COMPONENT SENSOR PPRA"/>
    <property type="match status" value="1"/>
</dbReference>
<evidence type="ECO:0000256" key="4">
    <source>
        <dbReference type="PROSITE-ProRule" id="PRU00169"/>
    </source>
</evidence>
<dbReference type="Gene3D" id="3.40.50.2300">
    <property type="match status" value="2"/>
</dbReference>
<dbReference type="STRING" id="1121449.SAMN02745704_02249"/>
<evidence type="ECO:0000259" key="6">
    <source>
        <dbReference type="PROSITE" id="PS50110"/>
    </source>
</evidence>
<keyword evidence="7" id="KW-0418">Kinase</keyword>
<feature type="domain" description="Response regulatory" evidence="6">
    <location>
        <begin position="42"/>
        <end position="187"/>
    </location>
</feature>
<dbReference type="InterPro" id="IPR003594">
    <property type="entry name" value="HATPase_dom"/>
</dbReference>
<evidence type="ECO:0000259" key="5">
    <source>
        <dbReference type="PROSITE" id="PS50109"/>
    </source>
</evidence>
<sequence length="597" mass="66194">MRGRPNHERFALQLQRVYIFPNISTGLEPQDAPVPNQNRTYRLLAVDDEPGMLTLYRDILGLSEGAAQDMADMLNGAPGPLPNGPQFQLDLFDDGREAVAAARQALREEKPYAVALVDVRLHSGPDGIWTAEHLRETDPDMEIVMVTAYADVTLEELNRRVPPPGKLLYLQKPFRAQELRQLAISLCNKWSTEQELHKLNSTLAQRVERRIGLQKQLEEQLRQAQKMEALGTLAGGIAHDFNNILGVIMGYSELIRETLPDDGNRRRVQEILRAGRRARDLINQILNFSRQGPQERKPLKLAPLIKEAMKLLRPSFPETVKVRLNMNASDDLALADPTQFHQIILNLCSNAAQAMGENGGQLTLGLADAGPDAPARLHDPRWYLHLSISDNGPGMDAATRARVFEPFFTTKPPDQGTGLGLSVVHGIVKSHEGVVLLESEPGLGTTFHVYLPRARAEAAAPQVALPTLQPGRGRVLVVDDEKPLVDIAREMLEGFGFQVTARTSSVEALEAFRFRPNDFDLVVTDYAMPNMTGVELAQELLTLRTDLPVILCTGFSDSISLERAQSMGICDVIKKPILKEKLVQSVSRLLEDDSPQT</sequence>
<dbReference type="CDD" id="cd00082">
    <property type="entry name" value="HisKA"/>
    <property type="match status" value="1"/>
</dbReference>
<evidence type="ECO:0000256" key="2">
    <source>
        <dbReference type="ARBA" id="ARBA00012438"/>
    </source>
</evidence>
<evidence type="ECO:0000313" key="8">
    <source>
        <dbReference type="Proteomes" id="UP000190027"/>
    </source>
</evidence>
<proteinExistence type="predicted"/>
<dbReference type="InterPro" id="IPR011006">
    <property type="entry name" value="CheY-like_superfamily"/>
</dbReference>
<dbReference type="SUPFAM" id="SSF52172">
    <property type="entry name" value="CheY-like"/>
    <property type="match status" value="2"/>
</dbReference>
<feature type="domain" description="Histidine kinase" evidence="5">
    <location>
        <begin position="236"/>
        <end position="455"/>
    </location>
</feature>
<dbReference type="Gene3D" id="1.10.287.130">
    <property type="match status" value="1"/>
</dbReference>
<dbReference type="EMBL" id="FUYC01000012">
    <property type="protein sequence ID" value="SKA90639.1"/>
    <property type="molecule type" value="Genomic_DNA"/>
</dbReference>
<dbReference type="InterPro" id="IPR036890">
    <property type="entry name" value="HATPase_C_sf"/>
</dbReference>
<keyword evidence="3 4" id="KW-0597">Phosphoprotein</keyword>
<feature type="modified residue" description="4-aspartylphosphate" evidence="4">
    <location>
        <position position="525"/>
    </location>
</feature>
<dbReference type="PROSITE" id="PS50109">
    <property type="entry name" value="HIS_KIN"/>
    <property type="match status" value="1"/>
</dbReference>
<keyword evidence="7" id="KW-0808">Transferase</keyword>
<comment type="catalytic activity">
    <reaction evidence="1">
        <text>ATP + protein L-histidine = ADP + protein N-phospho-L-histidine.</text>
        <dbReference type="EC" id="2.7.13.3"/>
    </reaction>
</comment>
<dbReference type="InterPro" id="IPR003661">
    <property type="entry name" value="HisK_dim/P_dom"/>
</dbReference>
<organism evidence="7 8">
    <name type="scientific">Paucidesulfovibrio gracilis DSM 16080</name>
    <dbReference type="NCBI Taxonomy" id="1121449"/>
    <lineage>
        <taxon>Bacteria</taxon>
        <taxon>Pseudomonadati</taxon>
        <taxon>Thermodesulfobacteriota</taxon>
        <taxon>Desulfovibrionia</taxon>
        <taxon>Desulfovibrionales</taxon>
        <taxon>Desulfovibrionaceae</taxon>
        <taxon>Paucidesulfovibrio</taxon>
    </lineage>
</organism>
<name>A0A1T4XM46_9BACT</name>
<dbReference type="Pfam" id="PF00072">
    <property type="entry name" value="Response_reg"/>
    <property type="match status" value="2"/>
</dbReference>
<evidence type="ECO:0000256" key="3">
    <source>
        <dbReference type="ARBA" id="ARBA00022553"/>
    </source>
</evidence>
<dbReference type="SMART" id="SM00448">
    <property type="entry name" value="REC"/>
    <property type="match status" value="2"/>
</dbReference>
<reference evidence="7 8" key="1">
    <citation type="submission" date="2017-02" db="EMBL/GenBank/DDBJ databases">
        <authorList>
            <person name="Peterson S.W."/>
        </authorList>
    </citation>
    <scope>NUCLEOTIDE SEQUENCE [LARGE SCALE GENOMIC DNA]</scope>
    <source>
        <strain evidence="7 8">DSM 16080</strain>
    </source>
</reference>
<dbReference type="Proteomes" id="UP000190027">
    <property type="component" value="Unassembled WGS sequence"/>
</dbReference>
<dbReference type="SMART" id="SM00387">
    <property type="entry name" value="HATPase_c"/>
    <property type="match status" value="1"/>
</dbReference>
<dbReference type="EC" id="2.7.13.3" evidence="2"/>